<organism evidence="8 9">
    <name type="scientific">Rhizobium laguerreae</name>
    <dbReference type="NCBI Taxonomy" id="1076926"/>
    <lineage>
        <taxon>Bacteria</taxon>
        <taxon>Pseudomonadati</taxon>
        <taxon>Pseudomonadota</taxon>
        <taxon>Alphaproteobacteria</taxon>
        <taxon>Hyphomicrobiales</taxon>
        <taxon>Rhizobiaceae</taxon>
        <taxon>Rhizobium/Agrobacterium group</taxon>
        <taxon>Rhizobium</taxon>
    </lineage>
</organism>
<dbReference type="InterPro" id="IPR039261">
    <property type="entry name" value="FNR_nucleotide-bd"/>
</dbReference>
<dbReference type="PRINTS" id="PR00410">
    <property type="entry name" value="PHEHYDRXLASE"/>
</dbReference>
<dbReference type="InterPro" id="IPR050612">
    <property type="entry name" value="Prok_Mopterin_Oxidored"/>
</dbReference>
<dbReference type="InterPro" id="IPR006657">
    <property type="entry name" value="MoPterin_dinucl-bd_dom"/>
</dbReference>
<dbReference type="Gene3D" id="2.40.30.10">
    <property type="entry name" value="Translation factors"/>
    <property type="match status" value="1"/>
</dbReference>
<evidence type="ECO:0000256" key="1">
    <source>
        <dbReference type="ARBA" id="ARBA00010312"/>
    </source>
</evidence>
<dbReference type="Gene3D" id="2.40.40.20">
    <property type="match status" value="1"/>
</dbReference>
<dbReference type="InterPro" id="IPR017927">
    <property type="entry name" value="FAD-bd_FR_type"/>
</dbReference>
<evidence type="ECO:0000256" key="2">
    <source>
        <dbReference type="ARBA" id="ARBA00022723"/>
    </source>
</evidence>
<dbReference type="GO" id="GO:0051536">
    <property type="term" value="F:iron-sulfur cluster binding"/>
    <property type="evidence" value="ECO:0007669"/>
    <property type="project" value="UniProtKB-KW"/>
</dbReference>
<gene>
    <name evidence="8" type="ORF">GR206_05345</name>
</gene>
<sequence>MTEIPGYCTLCRSRCGTINTVEDGRLVSVRPNPDHPTGKAMCPKGRAAPEIAHSARRLKTPLRRTKPKGAEDAGFVAIGWDEALDEIAAKLARYKEESGPQSVAFAVTSGSSSSISDSADWIQRLVRGFGSPNLCFSTEVCNWHKDNAHAFTFGCATPVADYRHTDLILLWGHNPANVWLAQAEAIGAARANGAKMAVIDPRQTASARDADLWLRVHPGTDAALALGLARWLVVNDAYDQDFVRHWTNGALLVRESDGLFLRGRDVGLEADDFVVWDMLTSRPRSAGDANDQAAMQGRFEVPGAEGPVACRTAFDHYGDAIEPYDPAIVEAIAGVPAHQIEELGALIASARSVCYHGWTGIGQHTNASQTDRAIATLYALTGSFDRAGGNVRMPSPPTPSLHSMDMLPEGTRAMTLGLDTLPIGPPANGWVNSTDFYDAVLEARPYRVRALVGFGANMLVSHPAPERGKAALEALDFQVHCDLFMNPTAESADIVLPVASPWEFEALRIGFEISPEAQQHVQLRPAMIPPQGEARSDMWIAFELGRRLGMGDLFFGGNIDRGFAHQIAPLGLSLDDLREHPAGTNVKLEHRFEKYRTTGFATQTGKAELYSELLLRHGYSPVPHFVQPAEKRSTDFPLTLFSVNNGYFRHSQDRGTNGLRRRRREPVAEIHPTLAAEHGISDGDWMTIETRLGEIRTRAKLNDALAVDVVASDYGWWQAAPDLGLPSTTSMNFNALISERDRDPISGGLALRSFACRVQKHASAGWRGWRPFVVTERCEAAAGVVGLTFEPAVPFSLPPFAPGQYLGLRIGEMTRSYSFTGRGHAQPQNYSIAVRRQGMVSGTIWRELQPGSLVELRPPGGDFLIPTRQEFPIVLIAGGIGITPFLSYLETLDGSPHEPTVTLYYVCRSGKHRPFHARLRALERKLKNVTVITYLTMPEETDIFDRQGRFTVAHIDQNMIDARARFYMCAADGMMDEVIDGLKKRGVPPFEIFKERFGSPATVPLDGLTTRSIHFSRSGRTVEWQPGGAPESILSVAEKAGIALPSGCRVGQCESCAVILKSGEVHHLTDTSELEPGHCLTCQAMPLSDLVIEA</sequence>
<evidence type="ECO:0000313" key="8">
    <source>
        <dbReference type="EMBL" id="NEH90469.1"/>
    </source>
</evidence>
<dbReference type="InterPro" id="IPR006656">
    <property type="entry name" value="Mopterin_OxRdtase"/>
</dbReference>
<dbReference type="InterPro" id="IPR036010">
    <property type="entry name" value="2Fe-2S_ferredoxin-like_sf"/>
</dbReference>
<dbReference type="InterPro" id="IPR037949">
    <property type="entry name" value="MopB_CT_Acetylene-hydratase"/>
</dbReference>
<evidence type="ECO:0000256" key="3">
    <source>
        <dbReference type="ARBA" id="ARBA00023004"/>
    </source>
</evidence>
<dbReference type="AlphaFoldDB" id="A0A6N9ZBN9"/>
<dbReference type="Gene3D" id="3.30.200.210">
    <property type="match status" value="1"/>
</dbReference>
<dbReference type="Gene3D" id="3.40.50.740">
    <property type="match status" value="1"/>
</dbReference>
<dbReference type="SMART" id="SM00926">
    <property type="entry name" value="Molybdop_Fe4S4"/>
    <property type="match status" value="1"/>
</dbReference>
<evidence type="ECO:0000313" key="9">
    <source>
        <dbReference type="Proteomes" id="UP000468864"/>
    </source>
</evidence>
<reference evidence="8 9" key="1">
    <citation type="submission" date="2019-12" db="EMBL/GenBank/DDBJ databases">
        <title>Rhizobium genotypes associated with high levels of biological nitrogen fixation by grain legumes in a temperate-maritime cropping system.</title>
        <authorList>
            <person name="Maluk M."/>
            <person name="Francesc Ferrando Molina F."/>
            <person name="Lopez Del Egido L."/>
            <person name="Lafos M."/>
            <person name="Langarica-Fuentes A."/>
            <person name="Gebre Yohannes G."/>
            <person name="Young M.W."/>
            <person name="Martin P."/>
            <person name="Gantlett R."/>
            <person name="Kenicer G."/>
            <person name="Hawes C."/>
            <person name="Begg G.S."/>
            <person name="Quilliam R.S."/>
            <person name="Squire G.R."/>
            <person name="Poole P.S."/>
            <person name="Young P.W."/>
            <person name="Iannetta P.M."/>
            <person name="James E.K."/>
        </authorList>
    </citation>
    <scope>NUCLEOTIDE SEQUENCE [LARGE SCALE GENOMIC DNA]</scope>
    <source>
        <strain evidence="8 9">JHI2449</strain>
    </source>
</reference>
<dbReference type="Gene3D" id="3.40.50.80">
    <property type="entry name" value="Nucleotide-binding domain of ferredoxin-NADP reductase (FNR) module"/>
    <property type="match status" value="1"/>
</dbReference>
<dbReference type="CDD" id="cd00207">
    <property type="entry name" value="fer2"/>
    <property type="match status" value="1"/>
</dbReference>
<dbReference type="Pfam" id="PF01568">
    <property type="entry name" value="Molydop_binding"/>
    <property type="match status" value="1"/>
</dbReference>
<dbReference type="Pfam" id="PF00175">
    <property type="entry name" value="NAD_binding_1"/>
    <property type="match status" value="1"/>
</dbReference>
<proteinExistence type="inferred from homology"/>
<evidence type="ECO:0000259" key="6">
    <source>
        <dbReference type="PROSITE" id="PS51384"/>
    </source>
</evidence>
<dbReference type="SUPFAM" id="SSF53706">
    <property type="entry name" value="Formate dehydrogenase/DMSO reductase, domains 1-3"/>
    <property type="match status" value="1"/>
</dbReference>
<dbReference type="InterPro" id="IPR001433">
    <property type="entry name" value="OxRdtase_FAD/NAD-bd"/>
</dbReference>
<evidence type="ECO:0000256" key="4">
    <source>
        <dbReference type="ARBA" id="ARBA00023014"/>
    </source>
</evidence>
<protein>
    <submittedName>
        <fullName evidence="8">Molybdopterin-dependent oxidoreductase</fullName>
    </submittedName>
</protein>
<dbReference type="InterPro" id="IPR001041">
    <property type="entry name" value="2Fe-2S_ferredoxin-type"/>
</dbReference>
<dbReference type="GO" id="GO:0016491">
    <property type="term" value="F:oxidoreductase activity"/>
    <property type="evidence" value="ECO:0007669"/>
    <property type="project" value="InterPro"/>
</dbReference>
<dbReference type="Gene3D" id="3.10.20.30">
    <property type="match status" value="1"/>
</dbReference>
<dbReference type="InterPro" id="IPR017938">
    <property type="entry name" value="Riboflavin_synthase-like_b-brl"/>
</dbReference>
<dbReference type="RefSeq" id="WP_163874937.1">
    <property type="nucleotide sequence ID" value="NZ_WUEP01000002.1"/>
</dbReference>
<dbReference type="EMBL" id="WUEP01000002">
    <property type="protein sequence ID" value="NEH90469.1"/>
    <property type="molecule type" value="Genomic_DNA"/>
</dbReference>
<dbReference type="PANTHER" id="PTHR43742:SF6">
    <property type="entry name" value="OXIDOREDUCTASE YYAE-RELATED"/>
    <property type="match status" value="1"/>
</dbReference>
<dbReference type="GO" id="GO:0046872">
    <property type="term" value="F:metal ion binding"/>
    <property type="evidence" value="ECO:0007669"/>
    <property type="project" value="UniProtKB-KW"/>
</dbReference>
<comment type="similarity">
    <text evidence="1">Belongs to the prokaryotic molybdopterin-containing oxidoreductase family.</text>
</comment>
<keyword evidence="4" id="KW-0411">Iron-sulfur</keyword>
<dbReference type="SUPFAM" id="SSF50692">
    <property type="entry name" value="ADC-like"/>
    <property type="match status" value="1"/>
</dbReference>
<dbReference type="Pfam" id="PF00384">
    <property type="entry name" value="Molybdopterin"/>
    <property type="match status" value="1"/>
</dbReference>
<dbReference type="SUPFAM" id="SSF52343">
    <property type="entry name" value="Ferredoxin reductase-like, C-terminal NADP-linked domain"/>
    <property type="match status" value="1"/>
</dbReference>
<dbReference type="PANTHER" id="PTHR43742">
    <property type="entry name" value="TRIMETHYLAMINE-N-OXIDE REDUCTASE"/>
    <property type="match status" value="1"/>
</dbReference>
<evidence type="ECO:0000259" key="7">
    <source>
        <dbReference type="PROSITE" id="PS51669"/>
    </source>
</evidence>
<dbReference type="GO" id="GO:0043546">
    <property type="term" value="F:molybdopterin cofactor binding"/>
    <property type="evidence" value="ECO:0007669"/>
    <property type="project" value="InterPro"/>
</dbReference>
<feature type="domain" description="FAD-binding FR-type" evidence="6">
    <location>
        <begin position="767"/>
        <end position="866"/>
    </location>
</feature>
<comment type="caution">
    <text evidence="8">The sequence shown here is derived from an EMBL/GenBank/DDBJ whole genome shotgun (WGS) entry which is preliminary data.</text>
</comment>
<dbReference type="PROSITE" id="PS51384">
    <property type="entry name" value="FAD_FR"/>
    <property type="match status" value="1"/>
</dbReference>
<accession>A0A6N9ZBN9</accession>
<dbReference type="PROSITE" id="PS51669">
    <property type="entry name" value="4FE4S_MOW_BIS_MGD"/>
    <property type="match status" value="1"/>
</dbReference>
<feature type="domain" description="2Fe-2S ferredoxin-type" evidence="5">
    <location>
        <begin position="1011"/>
        <end position="1094"/>
    </location>
</feature>
<dbReference type="InterPro" id="IPR012675">
    <property type="entry name" value="Beta-grasp_dom_sf"/>
</dbReference>
<dbReference type="InterPro" id="IPR009010">
    <property type="entry name" value="Asp_de-COase-like_dom_sf"/>
</dbReference>
<dbReference type="Proteomes" id="UP000468864">
    <property type="component" value="Unassembled WGS sequence"/>
</dbReference>
<dbReference type="Pfam" id="PF00111">
    <property type="entry name" value="Fer2"/>
    <property type="match status" value="1"/>
</dbReference>
<keyword evidence="2" id="KW-0479">Metal-binding</keyword>
<dbReference type="PROSITE" id="PS51085">
    <property type="entry name" value="2FE2S_FER_2"/>
    <property type="match status" value="1"/>
</dbReference>
<dbReference type="Pfam" id="PF04879">
    <property type="entry name" value="Molybdop_Fe4S4"/>
    <property type="match status" value="1"/>
</dbReference>
<dbReference type="CDD" id="cd06184">
    <property type="entry name" value="flavohem_like_fad_nad_binding"/>
    <property type="match status" value="1"/>
</dbReference>
<dbReference type="SUPFAM" id="SSF54292">
    <property type="entry name" value="2Fe-2S ferredoxin-like"/>
    <property type="match status" value="1"/>
</dbReference>
<dbReference type="SUPFAM" id="SSF63380">
    <property type="entry name" value="Riboflavin synthase domain-like"/>
    <property type="match status" value="1"/>
</dbReference>
<dbReference type="Gene3D" id="3.40.228.10">
    <property type="entry name" value="Dimethylsulfoxide Reductase, domain 2"/>
    <property type="match status" value="1"/>
</dbReference>
<dbReference type="GO" id="GO:0018818">
    <property type="term" value="F:acetylene hydratase activity"/>
    <property type="evidence" value="ECO:0007669"/>
    <property type="project" value="InterPro"/>
</dbReference>
<feature type="domain" description="4Fe-4S Mo/W bis-MGD-type" evidence="7">
    <location>
        <begin position="1"/>
        <end position="56"/>
    </location>
</feature>
<keyword evidence="3" id="KW-0408">Iron</keyword>
<dbReference type="InterPro" id="IPR006963">
    <property type="entry name" value="Mopterin_OxRdtase_4Fe-4S_dom"/>
</dbReference>
<evidence type="ECO:0000259" key="5">
    <source>
        <dbReference type="PROSITE" id="PS51085"/>
    </source>
</evidence>
<name>A0A6N9ZBN9_9HYPH</name>
<dbReference type="CDD" id="cd02781">
    <property type="entry name" value="MopB_CT_Acetylene-hydratase"/>
    <property type="match status" value="1"/>
</dbReference>